<reference evidence="10 11" key="1">
    <citation type="submission" date="2018-08" db="EMBL/GenBank/DDBJ databases">
        <title>Genomic Encyclopedia of Type Strains, Phase IV (KMG-IV): sequencing the most valuable type-strain genomes for metagenomic binning, comparative biology and taxonomic classification.</title>
        <authorList>
            <person name="Goeker M."/>
        </authorList>
    </citation>
    <scope>NUCLEOTIDE SEQUENCE [LARGE SCALE GENOMIC DNA]</scope>
    <source>
        <strain evidence="10 11">BW863</strain>
    </source>
</reference>
<dbReference type="InterPro" id="IPR038379">
    <property type="entry name" value="SecE_sf"/>
</dbReference>
<keyword evidence="6 9" id="KW-1133">Transmembrane helix</keyword>
<dbReference type="OrthoDB" id="9812738at2"/>
<organism evidence="10 11">
    <name type="scientific">Methylovirgula ligni</name>
    <dbReference type="NCBI Taxonomy" id="569860"/>
    <lineage>
        <taxon>Bacteria</taxon>
        <taxon>Pseudomonadati</taxon>
        <taxon>Pseudomonadota</taxon>
        <taxon>Alphaproteobacteria</taxon>
        <taxon>Hyphomicrobiales</taxon>
        <taxon>Beijerinckiaceae</taxon>
        <taxon>Methylovirgula</taxon>
    </lineage>
</organism>
<keyword evidence="11" id="KW-1185">Reference proteome</keyword>
<dbReference type="GO" id="GO:0006605">
    <property type="term" value="P:protein targeting"/>
    <property type="evidence" value="ECO:0007669"/>
    <property type="project" value="UniProtKB-UniRule"/>
</dbReference>
<dbReference type="GO" id="GO:0009306">
    <property type="term" value="P:protein secretion"/>
    <property type="evidence" value="ECO:0007669"/>
    <property type="project" value="UniProtKB-UniRule"/>
</dbReference>
<keyword evidence="4 9" id="KW-0812">Transmembrane</keyword>
<evidence type="ECO:0000313" key="10">
    <source>
        <dbReference type="EMBL" id="REF87912.1"/>
    </source>
</evidence>
<keyword evidence="5 9" id="KW-0653">Protein transport</keyword>
<keyword evidence="2 9" id="KW-0813">Transport</keyword>
<evidence type="ECO:0000256" key="2">
    <source>
        <dbReference type="ARBA" id="ARBA00022448"/>
    </source>
</evidence>
<dbReference type="GO" id="GO:0065002">
    <property type="term" value="P:intracellular protein transmembrane transport"/>
    <property type="evidence" value="ECO:0007669"/>
    <property type="project" value="UniProtKB-UniRule"/>
</dbReference>
<comment type="subcellular location">
    <subcellularLocation>
        <location evidence="9">Cell membrane</location>
        <topology evidence="9">Single-pass membrane protein</topology>
    </subcellularLocation>
    <subcellularLocation>
        <location evidence="1">Membrane</location>
    </subcellularLocation>
</comment>
<dbReference type="NCBIfam" id="TIGR00964">
    <property type="entry name" value="secE_bact"/>
    <property type="match status" value="1"/>
</dbReference>
<evidence type="ECO:0000256" key="3">
    <source>
        <dbReference type="ARBA" id="ARBA00022475"/>
    </source>
</evidence>
<dbReference type="PANTHER" id="PTHR33910:SF1">
    <property type="entry name" value="PROTEIN TRANSLOCASE SUBUNIT SECE"/>
    <property type="match status" value="1"/>
</dbReference>
<keyword evidence="3 9" id="KW-1003">Cell membrane</keyword>
<dbReference type="AlphaFoldDB" id="A0A3D9YYY4"/>
<evidence type="ECO:0000256" key="7">
    <source>
        <dbReference type="ARBA" id="ARBA00023010"/>
    </source>
</evidence>
<comment type="function">
    <text evidence="9">Essential subunit of the Sec protein translocation channel SecYEG. Clamps together the 2 halves of SecY. May contact the channel plug during translocation.</text>
</comment>
<dbReference type="PANTHER" id="PTHR33910">
    <property type="entry name" value="PROTEIN TRANSLOCASE SUBUNIT SECE"/>
    <property type="match status" value="1"/>
</dbReference>
<dbReference type="InterPro" id="IPR005807">
    <property type="entry name" value="SecE_bac"/>
</dbReference>
<sequence>MADPLQFIQEVRQEATKVTWPTRRETMITTGLVIVMVILASLFFLAVDEVLQLVVRFVLNIGH</sequence>
<evidence type="ECO:0000256" key="9">
    <source>
        <dbReference type="HAMAP-Rule" id="MF_00422"/>
    </source>
</evidence>
<dbReference type="Proteomes" id="UP000256900">
    <property type="component" value="Unassembled WGS sequence"/>
</dbReference>
<dbReference type="HAMAP" id="MF_00422">
    <property type="entry name" value="SecE"/>
    <property type="match status" value="1"/>
</dbReference>
<evidence type="ECO:0000256" key="5">
    <source>
        <dbReference type="ARBA" id="ARBA00022927"/>
    </source>
</evidence>
<dbReference type="Pfam" id="PF00584">
    <property type="entry name" value="SecE"/>
    <property type="match status" value="1"/>
</dbReference>
<evidence type="ECO:0000256" key="1">
    <source>
        <dbReference type="ARBA" id="ARBA00004370"/>
    </source>
</evidence>
<dbReference type="PROSITE" id="PS01067">
    <property type="entry name" value="SECE_SEC61G"/>
    <property type="match status" value="1"/>
</dbReference>
<dbReference type="EMBL" id="QUMO01000002">
    <property type="protein sequence ID" value="REF87912.1"/>
    <property type="molecule type" value="Genomic_DNA"/>
</dbReference>
<comment type="subunit">
    <text evidence="9">Component of the Sec protein translocase complex. Heterotrimer consisting of SecY, SecE and SecG subunits. The heterotrimers can form oligomers, although 1 heterotrimer is thought to be able to translocate proteins. Interacts with the ribosome. Interacts with SecDF, and other proteins may be involved. Interacts with SecA.</text>
</comment>
<keyword evidence="8 9" id="KW-0472">Membrane</keyword>
<comment type="caution">
    <text evidence="10">The sequence shown here is derived from an EMBL/GenBank/DDBJ whole genome shotgun (WGS) entry which is preliminary data.</text>
</comment>
<dbReference type="GO" id="GO:0008320">
    <property type="term" value="F:protein transmembrane transporter activity"/>
    <property type="evidence" value="ECO:0007669"/>
    <property type="project" value="UniProtKB-UniRule"/>
</dbReference>
<name>A0A3D9YYY4_9HYPH</name>
<evidence type="ECO:0000313" key="11">
    <source>
        <dbReference type="Proteomes" id="UP000256900"/>
    </source>
</evidence>
<evidence type="ECO:0000256" key="6">
    <source>
        <dbReference type="ARBA" id="ARBA00022989"/>
    </source>
</evidence>
<feature type="transmembrane region" description="Helical" evidence="9">
    <location>
        <begin position="27"/>
        <end position="47"/>
    </location>
</feature>
<dbReference type="GO" id="GO:0005886">
    <property type="term" value="C:plasma membrane"/>
    <property type="evidence" value="ECO:0007669"/>
    <property type="project" value="UniProtKB-SubCell"/>
</dbReference>
<accession>A0A3D9YYY4</accession>
<evidence type="ECO:0000256" key="4">
    <source>
        <dbReference type="ARBA" id="ARBA00022692"/>
    </source>
</evidence>
<proteinExistence type="inferred from homology"/>
<comment type="similarity">
    <text evidence="9">Belongs to the SecE/SEC61-gamma family.</text>
</comment>
<dbReference type="RefSeq" id="WP_115836053.1">
    <property type="nucleotide sequence ID" value="NZ_CP025086.1"/>
</dbReference>
<dbReference type="GO" id="GO:0043952">
    <property type="term" value="P:protein transport by the Sec complex"/>
    <property type="evidence" value="ECO:0007669"/>
    <property type="project" value="UniProtKB-UniRule"/>
</dbReference>
<dbReference type="Gene3D" id="1.20.5.1030">
    <property type="entry name" value="Preprotein translocase secy subunit"/>
    <property type="match status" value="1"/>
</dbReference>
<keyword evidence="7 9" id="KW-0811">Translocation</keyword>
<protein>
    <recommendedName>
        <fullName evidence="9">Protein translocase subunit SecE</fullName>
    </recommendedName>
</protein>
<evidence type="ECO:0000256" key="8">
    <source>
        <dbReference type="ARBA" id="ARBA00023136"/>
    </source>
</evidence>
<gene>
    <name evidence="9" type="primary">secE</name>
    <name evidence="10" type="ORF">DES32_1550</name>
</gene>
<dbReference type="InterPro" id="IPR001901">
    <property type="entry name" value="Translocase_SecE/Sec61-g"/>
</dbReference>
<dbReference type="PRINTS" id="PR01650">
    <property type="entry name" value="SECETRNLCASE"/>
</dbReference>